<feature type="binding site" evidence="2">
    <location>
        <position position="51"/>
    </location>
    <ligand>
        <name>Mg(2+)</name>
        <dbReference type="ChEBI" id="CHEBI:18420"/>
        <label>4</label>
    </ligand>
</feature>
<dbReference type="InterPro" id="IPR036676">
    <property type="entry name" value="PurM-like_C_sf"/>
</dbReference>
<dbReference type="HAMAP" id="MF_02128">
    <property type="entry name" value="TMP_kinase"/>
    <property type="match status" value="1"/>
</dbReference>
<feature type="binding site" evidence="2">
    <location>
        <position position="53"/>
    </location>
    <ligand>
        <name>Mg(2+)</name>
        <dbReference type="ChEBI" id="CHEBI:18420"/>
        <label>2</label>
    </ligand>
</feature>
<feature type="binding site" evidence="2">
    <location>
        <position position="253"/>
    </location>
    <ligand>
        <name>ATP</name>
        <dbReference type="ChEBI" id="CHEBI:30616"/>
    </ligand>
</feature>
<feature type="binding site" evidence="2">
    <location>
        <position position="82"/>
    </location>
    <ligand>
        <name>Mg(2+)</name>
        <dbReference type="ChEBI" id="CHEBI:18420"/>
        <label>3</label>
    </ligand>
</feature>
<keyword evidence="2" id="KW-0808">Transferase</keyword>
<dbReference type="GO" id="GO:0000287">
    <property type="term" value="F:magnesium ion binding"/>
    <property type="evidence" value="ECO:0007669"/>
    <property type="project" value="UniProtKB-UniRule"/>
</dbReference>
<keyword evidence="2" id="KW-0547">Nucleotide-binding</keyword>
<feature type="binding site" evidence="2">
    <location>
        <position position="53"/>
    </location>
    <ligand>
        <name>Mg(2+)</name>
        <dbReference type="ChEBI" id="CHEBI:18420"/>
        <label>1</label>
    </ligand>
</feature>
<accession>A0A953J515</accession>
<keyword evidence="2" id="KW-0067">ATP-binding</keyword>
<dbReference type="InterPro" id="IPR036921">
    <property type="entry name" value="PurM-like_N_sf"/>
</dbReference>
<gene>
    <name evidence="2" type="primary">thiL</name>
    <name evidence="5" type="ORF">K8I29_09685</name>
</gene>
<feature type="binding site" evidence="2">
    <location>
        <position position="82"/>
    </location>
    <ligand>
        <name>Mg(2+)</name>
        <dbReference type="ChEBI" id="CHEBI:18420"/>
        <label>2</label>
    </ligand>
</feature>
<sequence>MQLRNRGELHLLKEIRRRFSPAPDAPDSGVVIGIGDDAAVIDPKGKKVLVTTDMMNEGIHFDLAFSSPFHLGFKLVSVNVSDIMAMGGSARYLFLNISMKKDVDEAFFWELYEGIASAMELYRVELLGGDLTAALNDTVLSATVLGEGDRVITRGGASVGDRIYITQPTGDSACGLEILKSLTPQSREAVRRERFAATGEGDNGRRDLEMIVHSSATIVSWKRTKPLLARHLMPVARDPRPLLPYASAMIDVSDGLFIDLSRLCDESGVGARVYLDRVPLSDALRYAAEIMGLDPLVPATSGGEDYELLFTAPADSVPGAFCIGEVTGGERVVVDRDGREMPLRGEGYQHFGAA</sequence>
<dbReference type="AlphaFoldDB" id="A0A953J515"/>
<feature type="binding site" evidence="2">
    <location>
        <position position="52"/>
    </location>
    <ligand>
        <name>Mg(2+)</name>
        <dbReference type="ChEBI" id="CHEBI:18420"/>
        <label>1</label>
    </ligand>
</feature>
<dbReference type="InterPro" id="IPR006283">
    <property type="entry name" value="ThiL-like"/>
</dbReference>
<feature type="binding site" evidence="2">
    <location>
        <position position="37"/>
    </location>
    <ligand>
        <name>Mg(2+)</name>
        <dbReference type="ChEBI" id="CHEBI:18420"/>
        <label>3</label>
    </ligand>
</feature>
<feature type="binding site" evidence="2">
    <location>
        <position position="254"/>
    </location>
    <ligand>
        <name>Mg(2+)</name>
        <dbReference type="ChEBI" id="CHEBI:18420"/>
        <label>5</label>
    </ligand>
</feature>
<feature type="binding site" evidence="2">
    <location>
        <position position="112"/>
    </location>
    <ligand>
        <name>ATP</name>
        <dbReference type="ChEBI" id="CHEBI:30616"/>
    </ligand>
</feature>
<reference evidence="5" key="2">
    <citation type="submission" date="2021-08" db="EMBL/GenBank/DDBJ databases">
        <authorList>
            <person name="Dalcin Martins P."/>
        </authorList>
    </citation>
    <scope>NUCLEOTIDE SEQUENCE</scope>
    <source>
        <strain evidence="5">MAG_39</strain>
    </source>
</reference>
<keyword evidence="2" id="KW-0479">Metal-binding</keyword>
<dbReference type="GO" id="GO:0009228">
    <property type="term" value="P:thiamine biosynthetic process"/>
    <property type="evidence" value="ECO:0007669"/>
    <property type="project" value="UniProtKB-KW"/>
</dbReference>
<comment type="pathway">
    <text evidence="2">Cofactor biosynthesis; thiamine diphosphate biosynthesis; thiamine diphosphate from thiamine phosphate: step 1/1.</text>
</comment>
<reference evidence="5" key="1">
    <citation type="journal article" date="2021" name="bioRxiv">
        <title>Unraveling nitrogen, sulfur and carbon metabolic pathways and microbial community transcriptional responses to substrate deprivation and toxicity stresses in a bioreactor mimicking anoxic brackish coastal sediment conditions.</title>
        <authorList>
            <person name="Martins P.D."/>
            <person name="Echeveste M.J."/>
            <person name="Arshad A."/>
            <person name="Kurth J."/>
            <person name="Ouboter H."/>
            <person name="Jetten M.S.M."/>
            <person name="Welte C.U."/>
        </authorList>
    </citation>
    <scope>NUCLEOTIDE SEQUENCE</scope>
    <source>
        <strain evidence="5">MAG_39</strain>
    </source>
</reference>
<evidence type="ECO:0000313" key="5">
    <source>
        <dbReference type="EMBL" id="MBZ0156463.1"/>
    </source>
</evidence>
<evidence type="ECO:0000256" key="1">
    <source>
        <dbReference type="ARBA" id="ARBA00022977"/>
    </source>
</evidence>
<dbReference type="Proteomes" id="UP000705867">
    <property type="component" value="Unassembled WGS sequence"/>
</dbReference>
<comment type="catalytic activity">
    <reaction evidence="2">
        <text>thiamine phosphate + ATP = thiamine diphosphate + ADP</text>
        <dbReference type="Rhea" id="RHEA:15913"/>
        <dbReference type="ChEBI" id="CHEBI:30616"/>
        <dbReference type="ChEBI" id="CHEBI:37575"/>
        <dbReference type="ChEBI" id="CHEBI:58937"/>
        <dbReference type="ChEBI" id="CHEBI:456216"/>
        <dbReference type="EC" id="2.7.4.16"/>
    </reaction>
</comment>
<dbReference type="GO" id="GO:0009229">
    <property type="term" value="P:thiamine diphosphate biosynthetic process"/>
    <property type="evidence" value="ECO:0007669"/>
    <property type="project" value="UniProtKB-UniRule"/>
</dbReference>
<dbReference type="SUPFAM" id="SSF56042">
    <property type="entry name" value="PurM C-terminal domain-like"/>
    <property type="match status" value="1"/>
</dbReference>
<comment type="caution">
    <text evidence="5">The sequence shown here is derived from an EMBL/GenBank/DDBJ whole genome shotgun (WGS) entry which is preliminary data.</text>
</comment>
<feature type="binding site" evidence="2">
    <location>
        <position position="348"/>
    </location>
    <ligand>
        <name>substrate</name>
    </ligand>
</feature>
<feature type="binding site" evidence="2">
    <location>
        <position position="37"/>
    </location>
    <ligand>
        <name>Mg(2+)</name>
        <dbReference type="ChEBI" id="CHEBI:18420"/>
        <label>4</label>
    </ligand>
</feature>
<dbReference type="GO" id="GO:0005524">
    <property type="term" value="F:ATP binding"/>
    <property type="evidence" value="ECO:0007669"/>
    <property type="project" value="UniProtKB-UniRule"/>
</dbReference>
<keyword evidence="2 5" id="KW-0418">Kinase</keyword>
<dbReference type="PANTHER" id="PTHR30270:SF0">
    <property type="entry name" value="THIAMINE-MONOPHOSPHATE KINASE"/>
    <property type="match status" value="1"/>
</dbReference>
<dbReference type="SUPFAM" id="SSF55326">
    <property type="entry name" value="PurM N-terminal domain-like"/>
    <property type="match status" value="1"/>
</dbReference>
<evidence type="ECO:0000313" key="6">
    <source>
        <dbReference type="Proteomes" id="UP000705867"/>
    </source>
</evidence>
<dbReference type="Pfam" id="PF00586">
    <property type="entry name" value="AIRS"/>
    <property type="match status" value="1"/>
</dbReference>
<feature type="binding site" evidence="2">
    <location>
        <position position="60"/>
    </location>
    <ligand>
        <name>substrate</name>
    </ligand>
</feature>
<feature type="binding site" evidence="2">
    <location>
        <position position="251"/>
    </location>
    <ligand>
        <name>Mg(2+)</name>
        <dbReference type="ChEBI" id="CHEBI:18420"/>
        <label>3</label>
    </ligand>
</feature>
<evidence type="ECO:0000259" key="3">
    <source>
        <dbReference type="Pfam" id="PF00586"/>
    </source>
</evidence>
<feature type="binding site" evidence="2">
    <location>
        <position position="82"/>
    </location>
    <ligand>
        <name>Mg(2+)</name>
        <dbReference type="ChEBI" id="CHEBI:18420"/>
        <label>4</label>
    </ligand>
</feature>
<keyword evidence="2" id="KW-0460">Magnesium</keyword>
<feature type="binding site" evidence="2">
    <location>
        <begin position="129"/>
        <end position="130"/>
    </location>
    <ligand>
        <name>ATP</name>
        <dbReference type="ChEBI" id="CHEBI:30616"/>
    </ligand>
</feature>
<feature type="binding site" evidence="2">
    <location>
        <position position="130"/>
    </location>
    <ligand>
        <name>Mg(2+)</name>
        <dbReference type="ChEBI" id="CHEBI:18420"/>
        <label>1</label>
    </ligand>
</feature>
<dbReference type="CDD" id="cd02194">
    <property type="entry name" value="ThiL"/>
    <property type="match status" value="1"/>
</dbReference>
<proteinExistence type="inferred from homology"/>
<feature type="binding site" evidence="2">
    <location>
        <position position="304"/>
    </location>
    <ligand>
        <name>substrate</name>
    </ligand>
</feature>
<dbReference type="PANTHER" id="PTHR30270">
    <property type="entry name" value="THIAMINE-MONOPHOSPHATE KINASE"/>
    <property type="match status" value="1"/>
</dbReference>
<protein>
    <recommendedName>
        <fullName evidence="2">Thiamine-monophosphate kinase</fullName>
        <shortName evidence="2">TMP kinase</shortName>
        <shortName evidence="2">Thiamine-phosphate kinase</shortName>
        <ecNumber evidence="2">2.7.4.16</ecNumber>
    </recommendedName>
</protein>
<name>A0A953J515_9BACT</name>
<dbReference type="Gene3D" id="3.30.1330.10">
    <property type="entry name" value="PurM-like, N-terminal domain"/>
    <property type="match status" value="1"/>
</dbReference>
<feature type="binding site" evidence="2">
    <location>
        <position position="154"/>
    </location>
    <ligand>
        <name>ATP</name>
        <dbReference type="ChEBI" id="CHEBI:30616"/>
    </ligand>
</feature>
<comment type="miscellaneous">
    <text evidence="2">Reaction mechanism of ThiL seems to utilize a direct, inline transfer of the gamma-phosphate of ATP to TMP rather than a phosphorylated enzyme intermediate.</text>
</comment>
<dbReference type="InterPro" id="IPR010918">
    <property type="entry name" value="PurM-like_C_dom"/>
</dbReference>
<dbReference type="Gene3D" id="3.90.650.10">
    <property type="entry name" value="PurM-like C-terminal domain"/>
    <property type="match status" value="1"/>
</dbReference>
<feature type="domain" description="PurM-like C-terminal" evidence="4">
    <location>
        <begin position="246"/>
        <end position="332"/>
    </location>
</feature>
<dbReference type="InterPro" id="IPR016188">
    <property type="entry name" value="PurM-like_N"/>
</dbReference>
<dbReference type="EMBL" id="JAIOIV010000076">
    <property type="protein sequence ID" value="MBZ0156463.1"/>
    <property type="molecule type" value="Genomic_DNA"/>
</dbReference>
<feature type="domain" description="PurM-like N-terminal" evidence="3">
    <location>
        <begin position="35"/>
        <end position="146"/>
    </location>
</feature>
<dbReference type="PIRSF" id="PIRSF005303">
    <property type="entry name" value="Thiam_monoph_kin"/>
    <property type="match status" value="1"/>
</dbReference>
<evidence type="ECO:0000256" key="2">
    <source>
        <dbReference type="HAMAP-Rule" id="MF_02128"/>
    </source>
</evidence>
<comment type="function">
    <text evidence="2">Catalyzes the ATP-dependent phosphorylation of thiamine-monophosphate (TMP) to form thiamine-pyrophosphate (TPP), the active form of vitamin B1.</text>
</comment>
<evidence type="ECO:0000259" key="4">
    <source>
        <dbReference type="Pfam" id="PF02769"/>
    </source>
</evidence>
<dbReference type="Pfam" id="PF02769">
    <property type="entry name" value="AIRS_C"/>
    <property type="match status" value="1"/>
</dbReference>
<dbReference type="EC" id="2.7.4.16" evidence="2"/>
<organism evidence="5 6">
    <name type="scientific">Candidatus Nitrobium versatile</name>
    <dbReference type="NCBI Taxonomy" id="2884831"/>
    <lineage>
        <taxon>Bacteria</taxon>
        <taxon>Pseudomonadati</taxon>
        <taxon>Nitrospirota</taxon>
        <taxon>Nitrospiria</taxon>
        <taxon>Nitrospirales</taxon>
        <taxon>Nitrospiraceae</taxon>
        <taxon>Candidatus Nitrobium</taxon>
    </lineage>
</organism>
<comment type="similarity">
    <text evidence="2">Belongs to the thiamine-monophosphate kinase family.</text>
</comment>
<dbReference type="GO" id="GO:0009030">
    <property type="term" value="F:thiamine-phosphate kinase activity"/>
    <property type="evidence" value="ECO:0007669"/>
    <property type="project" value="UniProtKB-UniRule"/>
</dbReference>
<keyword evidence="1 2" id="KW-0784">Thiamine biosynthesis</keyword>